<evidence type="ECO:0000256" key="1">
    <source>
        <dbReference type="ARBA" id="ARBA00004383"/>
    </source>
</evidence>
<keyword evidence="5" id="KW-0997">Cell inner membrane</keyword>
<keyword evidence="9" id="KW-0472">Membrane</keyword>
<evidence type="ECO:0000256" key="8">
    <source>
        <dbReference type="ARBA" id="ARBA00022989"/>
    </source>
</evidence>
<keyword evidence="6" id="KW-0812">Transmembrane</keyword>
<evidence type="ECO:0000256" key="10">
    <source>
        <dbReference type="SAM" id="MobiDB-lite"/>
    </source>
</evidence>
<dbReference type="GO" id="GO:0055085">
    <property type="term" value="P:transmembrane transport"/>
    <property type="evidence" value="ECO:0007669"/>
    <property type="project" value="InterPro"/>
</dbReference>
<evidence type="ECO:0000256" key="7">
    <source>
        <dbReference type="ARBA" id="ARBA00022927"/>
    </source>
</evidence>
<dbReference type="PROSITE" id="PS52015">
    <property type="entry name" value="TONB_CTD"/>
    <property type="match status" value="1"/>
</dbReference>
<organism evidence="12 13">
    <name type="scientific">Azospira inquinata</name>
    <dbReference type="NCBI Taxonomy" id="2785627"/>
    <lineage>
        <taxon>Bacteria</taxon>
        <taxon>Pseudomonadati</taxon>
        <taxon>Pseudomonadota</taxon>
        <taxon>Betaproteobacteria</taxon>
        <taxon>Rhodocyclales</taxon>
        <taxon>Rhodocyclaceae</taxon>
        <taxon>Azospira</taxon>
    </lineage>
</organism>
<dbReference type="RefSeq" id="WP_216129402.1">
    <property type="nucleotide sequence ID" value="NZ_CP064782.1"/>
</dbReference>
<evidence type="ECO:0000256" key="5">
    <source>
        <dbReference type="ARBA" id="ARBA00022519"/>
    </source>
</evidence>
<dbReference type="InterPro" id="IPR037682">
    <property type="entry name" value="TonB_C"/>
</dbReference>
<dbReference type="InterPro" id="IPR051045">
    <property type="entry name" value="TonB-dependent_transducer"/>
</dbReference>
<evidence type="ECO:0000256" key="9">
    <source>
        <dbReference type="ARBA" id="ARBA00023136"/>
    </source>
</evidence>
<feature type="region of interest" description="Disordered" evidence="10">
    <location>
        <begin position="27"/>
        <end position="108"/>
    </location>
</feature>
<evidence type="ECO:0000256" key="3">
    <source>
        <dbReference type="ARBA" id="ARBA00022448"/>
    </source>
</evidence>
<keyword evidence="7" id="KW-0653">Protein transport</keyword>
<feature type="compositionally biased region" description="Basic and acidic residues" evidence="10">
    <location>
        <begin position="36"/>
        <end position="48"/>
    </location>
</feature>
<proteinExistence type="inferred from homology"/>
<dbReference type="InterPro" id="IPR006260">
    <property type="entry name" value="TonB/TolA_C"/>
</dbReference>
<keyword evidence="13" id="KW-1185">Reference proteome</keyword>
<accession>A0A975XTZ4</accession>
<dbReference type="PANTHER" id="PTHR33446">
    <property type="entry name" value="PROTEIN TONB-RELATED"/>
    <property type="match status" value="1"/>
</dbReference>
<dbReference type="GO" id="GO:0015031">
    <property type="term" value="P:protein transport"/>
    <property type="evidence" value="ECO:0007669"/>
    <property type="project" value="UniProtKB-KW"/>
</dbReference>
<comment type="similarity">
    <text evidence="2">Belongs to the TonB family.</text>
</comment>
<keyword evidence="8" id="KW-1133">Transmembrane helix</keyword>
<evidence type="ECO:0000256" key="6">
    <source>
        <dbReference type="ARBA" id="ARBA00022692"/>
    </source>
</evidence>
<dbReference type="GO" id="GO:0031992">
    <property type="term" value="F:energy transducer activity"/>
    <property type="evidence" value="ECO:0007669"/>
    <property type="project" value="TreeGrafter"/>
</dbReference>
<keyword evidence="4" id="KW-1003">Cell membrane</keyword>
<evidence type="ECO:0000313" key="12">
    <source>
        <dbReference type="EMBL" id="QWT48242.1"/>
    </source>
</evidence>
<evidence type="ECO:0000313" key="13">
    <source>
        <dbReference type="Proteomes" id="UP000683428"/>
    </source>
</evidence>
<gene>
    <name evidence="12" type="ORF">Azoinq_10235</name>
</gene>
<feature type="domain" description="TonB C-terminal" evidence="11">
    <location>
        <begin position="124"/>
        <end position="209"/>
    </location>
</feature>
<dbReference type="Pfam" id="PF03544">
    <property type="entry name" value="TonB_C"/>
    <property type="match status" value="1"/>
</dbReference>
<dbReference type="Proteomes" id="UP000683428">
    <property type="component" value="Chromosome"/>
</dbReference>
<evidence type="ECO:0000259" key="11">
    <source>
        <dbReference type="PROSITE" id="PS52015"/>
    </source>
</evidence>
<keyword evidence="3" id="KW-0813">Transport</keyword>
<evidence type="ECO:0000256" key="4">
    <source>
        <dbReference type="ARBA" id="ARBA00022475"/>
    </source>
</evidence>
<dbReference type="PANTHER" id="PTHR33446:SF2">
    <property type="entry name" value="PROTEIN TONB"/>
    <property type="match status" value="1"/>
</dbReference>
<comment type="subcellular location">
    <subcellularLocation>
        <location evidence="1">Cell inner membrane</location>
        <topology evidence="1">Single-pass membrane protein</topology>
        <orientation evidence="1">Periplasmic side</orientation>
    </subcellularLocation>
</comment>
<dbReference type="KEGG" id="aiq:Azoinq_10235"/>
<dbReference type="NCBIfam" id="TIGR01352">
    <property type="entry name" value="tonB_Cterm"/>
    <property type="match status" value="1"/>
</dbReference>
<sequence length="209" mass="22119">MPPFSPNSRLILALGLSLLLHGLVVTPPWRGMGRASPDRGMPRLEARLRMPPPPPPRATLPAKPVPKSLPPAPPPRPKASPVVHKAPAETKETAPHSPPAQAPAPVPKLQAPAKPRVVMKAPNPVLRAAQAQLAEYLPYPPAAVAQGLEGETLVRVFLDAQGNALAARVERSSGAALLDDAAVAAARRLKALPQDAPDELLLPVRFRLH</sequence>
<dbReference type="GO" id="GO:0098797">
    <property type="term" value="C:plasma membrane protein complex"/>
    <property type="evidence" value="ECO:0007669"/>
    <property type="project" value="TreeGrafter"/>
</dbReference>
<name>A0A975XTZ4_9RHOO</name>
<reference evidence="12" key="1">
    <citation type="submission" date="2020-11" db="EMBL/GenBank/DDBJ databases">
        <title>Azospira inquinata sp. nov.</title>
        <authorList>
            <person name="Moe W.M."/>
            <person name="Mikes M.C."/>
        </authorList>
    </citation>
    <scope>NUCLEOTIDE SEQUENCE</scope>
    <source>
        <strain evidence="12">Azo-3</strain>
    </source>
</reference>
<dbReference type="AlphaFoldDB" id="A0A975XTZ4"/>
<protein>
    <submittedName>
        <fullName evidence="12">TonB family protein</fullName>
    </submittedName>
</protein>
<feature type="compositionally biased region" description="Pro residues" evidence="10">
    <location>
        <begin position="96"/>
        <end position="106"/>
    </location>
</feature>
<dbReference type="EMBL" id="CP064782">
    <property type="protein sequence ID" value="QWT48242.1"/>
    <property type="molecule type" value="Genomic_DNA"/>
</dbReference>
<evidence type="ECO:0000256" key="2">
    <source>
        <dbReference type="ARBA" id="ARBA00006555"/>
    </source>
</evidence>
<feature type="compositionally biased region" description="Pro residues" evidence="10">
    <location>
        <begin position="50"/>
        <end position="78"/>
    </location>
</feature>